<dbReference type="InterPro" id="IPR045851">
    <property type="entry name" value="AMP-bd_C_sf"/>
</dbReference>
<gene>
    <name evidence="1" type="ORF">CWB96_23215</name>
</gene>
<feature type="non-terminal residue" evidence="1">
    <location>
        <position position="1"/>
    </location>
</feature>
<name>A0A5S3X8M0_9GAMM</name>
<proteinExistence type="predicted"/>
<protein>
    <submittedName>
        <fullName evidence="1">Uncharacterized protein</fullName>
    </submittedName>
</protein>
<dbReference type="EMBL" id="PNCL01000395">
    <property type="protein sequence ID" value="TMP48879.1"/>
    <property type="molecule type" value="Genomic_DNA"/>
</dbReference>
<dbReference type="Proteomes" id="UP000307706">
    <property type="component" value="Unassembled WGS sequence"/>
</dbReference>
<sequence length="64" mass="7698">ILVAYNKKHEAPEHTQTQLKLNFLAQLTDYQHPRLLLELDHIPKTEMRKIHKPTIKHNYHTQAY</sequence>
<reference evidence="1 2" key="1">
    <citation type="submission" date="2017-12" db="EMBL/GenBank/DDBJ databases">
        <authorList>
            <person name="Paulsen S."/>
            <person name="Gram L.K."/>
        </authorList>
    </citation>
    <scope>NUCLEOTIDE SEQUENCE [LARGE SCALE GENOMIC DNA]</scope>
    <source>
        <strain evidence="1 2">S2231</strain>
    </source>
</reference>
<evidence type="ECO:0000313" key="1">
    <source>
        <dbReference type="EMBL" id="TMP48879.1"/>
    </source>
</evidence>
<comment type="caution">
    <text evidence="1">The sequence shown here is derived from an EMBL/GenBank/DDBJ whole genome shotgun (WGS) entry which is preliminary data.</text>
</comment>
<reference evidence="2" key="2">
    <citation type="submission" date="2019-06" db="EMBL/GenBank/DDBJ databases">
        <title>Co-occurence of chitin degradation, pigmentation and bioactivity in marine Pseudoalteromonas.</title>
        <authorList>
            <person name="Sonnenschein E.C."/>
            <person name="Bech P.K."/>
        </authorList>
    </citation>
    <scope>NUCLEOTIDE SEQUENCE [LARGE SCALE GENOMIC DNA]</scope>
    <source>
        <strain evidence="2">S2231</strain>
    </source>
</reference>
<organism evidence="1 2">
    <name type="scientific">Pseudoalteromonas citrea</name>
    <dbReference type="NCBI Taxonomy" id="43655"/>
    <lineage>
        <taxon>Bacteria</taxon>
        <taxon>Pseudomonadati</taxon>
        <taxon>Pseudomonadota</taxon>
        <taxon>Gammaproteobacteria</taxon>
        <taxon>Alteromonadales</taxon>
        <taxon>Pseudoalteromonadaceae</taxon>
        <taxon>Pseudoalteromonas</taxon>
    </lineage>
</organism>
<dbReference type="RefSeq" id="WP_212751284.1">
    <property type="nucleotide sequence ID" value="NZ_PNCL01000395.1"/>
</dbReference>
<dbReference type="Gene3D" id="3.30.300.30">
    <property type="match status" value="1"/>
</dbReference>
<dbReference type="AlphaFoldDB" id="A0A5S3X8M0"/>
<evidence type="ECO:0000313" key="2">
    <source>
        <dbReference type="Proteomes" id="UP000307706"/>
    </source>
</evidence>
<accession>A0A5S3X8M0</accession>